<comment type="caution">
    <text evidence="1">The sequence shown here is derived from an EMBL/GenBank/DDBJ whole genome shotgun (WGS) entry which is preliminary data.</text>
</comment>
<evidence type="ECO:0000313" key="2">
    <source>
        <dbReference type="Proteomes" id="UP000499080"/>
    </source>
</evidence>
<proteinExistence type="predicted"/>
<evidence type="ECO:0000313" key="1">
    <source>
        <dbReference type="EMBL" id="GBN52411.1"/>
    </source>
</evidence>
<organism evidence="1 2">
    <name type="scientific">Araneus ventricosus</name>
    <name type="common">Orbweaver spider</name>
    <name type="synonym">Epeira ventricosa</name>
    <dbReference type="NCBI Taxonomy" id="182803"/>
    <lineage>
        <taxon>Eukaryota</taxon>
        <taxon>Metazoa</taxon>
        <taxon>Ecdysozoa</taxon>
        <taxon>Arthropoda</taxon>
        <taxon>Chelicerata</taxon>
        <taxon>Arachnida</taxon>
        <taxon>Araneae</taxon>
        <taxon>Araneomorphae</taxon>
        <taxon>Entelegynae</taxon>
        <taxon>Araneoidea</taxon>
        <taxon>Araneidae</taxon>
        <taxon>Araneus</taxon>
    </lineage>
</organism>
<name>A0A4Y2PML9_ARAVE</name>
<accession>A0A4Y2PML9</accession>
<dbReference type="EMBL" id="BGPR01011667">
    <property type="protein sequence ID" value="GBN52411.1"/>
    <property type="molecule type" value="Genomic_DNA"/>
</dbReference>
<keyword evidence="2" id="KW-1185">Reference proteome</keyword>
<dbReference type="Proteomes" id="UP000499080">
    <property type="component" value="Unassembled WGS sequence"/>
</dbReference>
<gene>
    <name evidence="1" type="ORF">AVEN_217270_1</name>
</gene>
<protein>
    <submittedName>
        <fullName evidence="1">Uncharacterized protein</fullName>
    </submittedName>
</protein>
<reference evidence="1 2" key="1">
    <citation type="journal article" date="2019" name="Sci. Rep.">
        <title>Orb-weaving spider Araneus ventricosus genome elucidates the spidroin gene catalogue.</title>
        <authorList>
            <person name="Kono N."/>
            <person name="Nakamura H."/>
            <person name="Ohtoshi R."/>
            <person name="Moran D.A.P."/>
            <person name="Shinohara A."/>
            <person name="Yoshida Y."/>
            <person name="Fujiwara M."/>
            <person name="Mori M."/>
            <person name="Tomita M."/>
            <person name="Arakawa K."/>
        </authorList>
    </citation>
    <scope>NUCLEOTIDE SEQUENCE [LARGE SCALE GENOMIC DNA]</scope>
</reference>
<sequence length="84" mass="9672">MPMFIVLGIEPLTILSEVETQSRDKCGPELQKETNYFPLFEENVPWSDGEDDIPASTLFTNFYNSPEEFLLVSTDLTYVRPAYM</sequence>
<dbReference type="AlphaFoldDB" id="A0A4Y2PML9"/>